<gene>
    <name evidence="5" type="ORF">GA0070608_4261</name>
    <name evidence="6" type="ORF">OIE14_24385</name>
</gene>
<name>A0A1C6VVQ7_9ACTN</name>
<dbReference type="InterPro" id="IPR046373">
    <property type="entry name" value="Acyl-CoA_Oxase/DH_mid-dom_sf"/>
</dbReference>
<proteinExistence type="inferred from homology"/>
<feature type="domain" description="Acyl-CoA dehydrogenase/oxidase N-terminal" evidence="3">
    <location>
        <begin position="25"/>
        <end position="88"/>
    </location>
</feature>
<organism evidence="5 7">
    <name type="scientific">Micromonospora peucetia</name>
    <dbReference type="NCBI Taxonomy" id="47871"/>
    <lineage>
        <taxon>Bacteria</taxon>
        <taxon>Bacillati</taxon>
        <taxon>Actinomycetota</taxon>
        <taxon>Actinomycetes</taxon>
        <taxon>Micromonosporales</taxon>
        <taxon>Micromonosporaceae</taxon>
        <taxon>Micromonospora</taxon>
    </lineage>
</organism>
<reference evidence="5 7" key="1">
    <citation type="submission" date="2016-06" db="EMBL/GenBank/DDBJ databases">
        <authorList>
            <person name="Kjaerup R.B."/>
            <person name="Dalgaard T.S."/>
            <person name="Juul-Madsen H.R."/>
        </authorList>
    </citation>
    <scope>NUCLEOTIDE SEQUENCE [LARGE SCALE GENOMIC DNA]</scope>
    <source>
        <strain evidence="5 7">DSM 43363</strain>
    </source>
</reference>
<evidence type="ECO:0000313" key="6">
    <source>
        <dbReference type="EMBL" id="WSA31249.1"/>
    </source>
</evidence>
<reference evidence="6 8" key="2">
    <citation type="submission" date="2022-10" db="EMBL/GenBank/DDBJ databases">
        <title>The complete genomes of actinobacterial strains from the NBC collection.</title>
        <authorList>
            <person name="Joergensen T.S."/>
            <person name="Alvarez Arevalo M."/>
            <person name="Sterndorff E.B."/>
            <person name="Faurdal D."/>
            <person name="Vuksanovic O."/>
            <person name="Mourched A.-S."/>
            <person name="Charusanti P."/>
            <person name="Shaw S."/>
            <person name="Blin K."/>
            <person name="Weber T."/>
        </authorList>
    </citation>
    <scope>NUCLEOTIDE SEQUENCE [LARGE SCALE GENOMIC DNA]</scope>
    <source>
        <strain evidence="6 8">NBC 01809</strain>
    </source>
</reference>
<dbReference type="STRING" id="47871.GA0070608_4261"/>
<sequence>METFTTLPRTELVRRAAELGPLLRAEAQQSEQERRLTAGTIDALAGSGLLRMRVPRRFGGFESDMRTVTEVLAELARGDGSAAWTASVWLISSWMVGLFPASVREEVFADPDVRISGILSPTAMAVPVEGGYQLNGKWSFNTGCLQSAWNVNAAVRPTPDGQFEPVMVLIPMKDLQIVDDWHTTGMCGSGSVSTIAENVFVPEDRLLPMGPVIGGVHPLQQDPSALMWRAPFMPIACATVGAVAFGLAEAARDAFMTRLPGRKITYTDYEEQSAAPLTHLQVAGATVRVDEAGFHIRRVAELIDARAASGEAWTMEERARARLHLGAVCLRAKEAADLLAGASGGTSLQLDVPIQRIERDIKALNLHAIMHPDTNFELYGRMACGLAPNTQYL</sequence>
<dbReference type="InterPro" id="IPR050741">
    <property type="entry name" value="Acyl-CoA_dehydrogenase"/>
</dbReference>
<dbReference type="GO" id="GO:0033539">
    <property type="term" value="P:fatty acid beta-oxidation using acyl-CoA dehydrogenase"/>
    <property type="evidence" value="ECO:0007669"/>
    <property type="project" value="TreeGrafter"/>
</dbReference>
<dbReference type="InterPro" id="IPR013107">
    <property type="entry name" value="Acyl-CoA_DH_C"/>
</dbReference>
<dbReference type="OrthoDB" id="3404950at2"/>
<dbReference type="Proteomes" id="UP001334804">
    <property type="component" value="Chromosome"/>
</dbReference>
<dbReference type="Gene3D" id="2.40.110.10">
    <property type="entry name" value="Butyryl-CoA Dehydrogenase, subunit A, domain 2"/>
    <property type="match status" value="1"/>
</dbReference>
<dbReference type="GO" id="GO:0016712">
    <property type="term" value="F:oxidoreductase activity, acting on paired donors, with incorporation or reduction of molecular oxygen, reduced flavin or flavoprotein as one donor, and incorporation of one atom of oxygen"/>
    <property type="evidence" value="ECO:0007669"/>
    <property type="project" value="TreeGrafter"/>
</dbReference>
<dbReference type="PIRSF" id="PIRSF016578">
    <property type="entry name" value="HsaA"/>
    <property type="match status" value="1"/>
</dbReference>
<accession>A0A1C6VVQ7</accession>
<comment type="similarity">
    <text evidence="2">Belongs to the HpaH/HsaA monooxygenase family.</text>
</comment>
<dbReference type="AlphaFoldDB" id="A0A1C6VVQ7"/>
<dbReference type="EMBL" id="CP109071">
    <property type="protein sequence ID" value="WSA31249.1"/>
    <property type="molecule type" value="Genomic_DNA"/>
</dbReference>
<dbReference type="PANTHER" id="PTHR48083:SF19">
    <property type="entry name" value="FLAVIN-DEPENDENT MONOOXYGENASE, OXYGENASE SUBUNIT HSAA"/>
    <property type="match status" value="1"/>
</dbReference>
<dbReference type="Pfam" id="PF08028">
    <property type="entry name" value="Acyl-CoA_dh_2"/>
    <property type="match status" value="1"/>
</dbReference>
<keyword evidence="1" id="KW-0560">Oxidoreductase</keyword>
<dbReference type="SUPFAM" id="SSF56645">
    <property type="entry name" value="Acyl-CoA dehydrogenase NM domain-like"/>
    <property type="match status" value="1"/>
</dbReference>
<keyword evidence="8" id="KW-1185">Reference proteome</keyword>
<dbReference type="InterPro" id="IPR013786">
    <property type="entry name" value="AcylCoA_DH/ox_N"/>
</dbReference>
<dbReference type="Pfam" id="PF02771">
    <property type="entry name" value="Acyl-CoA_dh_N"/>
    <property type="match status" value="1"/>
</dbReference>
<dbReference type="PANTHER" id="PTHR48083">
    <property type="entry name" value="MEDIUM-CHAIN SPECIFIC ACYL-COA DEHYDROGENASE, MITOCHONDRIAL-RELATED"/>
    <property type="match status" value="1"/>
</dbReference>
<evidence type="ECO:0000256" key="2">
    <source>
        <dbReference type="ARBA" id="ARBA00049661"/>
    </source>
</evidence>
<dbReference type="InterPro" id="IPR036250">
    <property type="entry name" value="AcylCo_DH-like_C"/>
</dbReference>
<evidence type="ECO:0000256" key="1">
    <source>
        <dbReference type="ARBA" id="ARBA00023002"/>
    </source>
</evidence>
<dbReference type="GO" id="GO:0003995">
    <property type="term" value="F:acyl-CoA dehydrogenase activity"/>
    <property type="evidence" value="ECO:0007669"/>
    <property type="project" value="TreeGrafter"/>
</dbReference>
<dbReference type="Proteomes" id="UP000199343">
    <property type="component" value="Unassembled WGS sequence"/>
</dbReference>
<dbReference type="InterPro" id="IPR009100">
    <property type="entry name" value="AcylCoA_DH/oxidase_NM_dom_sf"/>
</dbReference>
<dbReference type="GO" id="GO:0050660">
    <property type="term" value="F:flavin adenine dinucleotide binding"/>
    <property type="evidence" value="ECO:0007669"/>
    <property type="project" value="InterPro"/>
</dbReference>
<evidence type="ECO:0000313" key="8">
    <source>
        <dbReference type="Proteomes" id="UP001334804"/>
    </source>
</evidence>
<dbReference type="Gene3D" id="1.20.140.10">
    <property type="entry name" value="Butyryl-CoA Dehydrogenase, subunit A, domain 3"/>
    <property type="match status" value="1"/>
</dbReference>
<evidence type="ECO:0000259" key="3">
    <source>
        <dbReference type="Pfam" id="PF02771"/>
    </source>
</evidence>
<dbReference type="InterPro" id="IPR037069">
    <property type="entry name" value="AcylCoA_DH/ox_N_sf"/>
</dbReference>
<evidence type="ECO:0000313" key="7">
    <source>
        <dbReference type="Proteomes" id="UP000199343"/>
    </source>
</evidence>
<feature type="domain" description="Acyl-CoA dehydrogenase C-terminal" evidence="4">
    <location>
        <begin position="239"/>
        <end position="371"/>
    </location>
</feature>
<protein>
    <submittedName>
        <fullName evidence="5">Acyl-CoA dehydrogenase</fullName>
    </submittedName>
</protein>
<dbReference type="EMBL" id="FMIC01000002">
    <property type="protein sequence ID" value="SCL70194.1"/>
    <property type="molecule type" value="Genomic_DNA"/>
</dbReference>
<evidence type="ECO:0000259" key="4">
    <source>
        <dbReference type="Pfam" id="PF08028"/>
    </source>
</evidence>
<dbReference type="SUPFAM" id="SSF47203">
    <property type="entry name" value="Acyl-CoA dehydrogenase C-terminal domain-like"/>
    <property type="match status" value="1"/>
</dbReference>
<dbReference type="GO" id="GO:0005737">
    <property type="term" value="C:cytoplasm"/>
    <property type="evidence" value="ECO:0007669"/>
    <property type="project" value="TreeGrafter"/>
</dbReference>
<evidence type="ECO:0000313" key="5">
    <source>
        <dbReference type="EMBL" id="SCL70194.1"/>
    </source>
</evidence>
<dbReference type="Gene3D" id="1.10.540.10">
    <property type="entry name" value="Acyl-CoA dehydrogenase/oxidase, N-terminal domain"/>
    <property type="match status" value="1"/>
</dbReference>
<dbReference type="RefSeq" id="WP_091630268.1">
    <property type="nucleotide sequence ID" value="NZ_CP109071.1"/>
</dbReference>